<accession>A0A9P6Q7M6</accession>
<evidence type="ECO:0000313" key="1">
    <source>
        <dbReference type="EMBL" id="KAG0262410.1"/>
    </source>
</evidence>
<protein>
    <submittedName>
        <fullName evidence="1">Uncharacterized protein</fullName>
    </submittedName>
</protein>
<sequence length="113" mass="12368">LVRNYTGLDTIAYEIKLNTKASVALDSASTPFTVALKDRDDYGTSLLLDHDIREGIEARRLTGTYCEIGLYSERSPVDMEAERISTTFGMVHKDGDRYKGVINGRTGGSASST</sequence>
<evidence type="ECO:0000313" key="2">
    <source>
        <dbReference type="Proteomes" id="UP000726737"/>
    </source>
</evidence>
<feature type="non-terminal residue" evidence="1">
    <location>
        <position position="1"/>
    </location>
</feature>
<dbReference type="AlphaFoldDB" id="A0A9P6Q7M6"/>
<dbReference type="Proteomes" id="UP000726737">
    <property type="component" value="Unassembled WGS sequence"/>
</dbReference>
<reference evidence="1" key="1">
    <citation type="journal article" date="2020" name="Fungal Divers.">
        <title>Resolving the Mortierellaceae phylogeny through synthesis of multi-gene phylogenetics and phylogenomics.</title>
        <authorList>
            <person name="Vandepol N."/>
            <person name="Liber J."/>
            <person name="Desiro A."/>
            <person name="Na H."/>
            <person name="Kennedy M."/>
            <person name="Barry K."/>
            <person name="Grigoriev I.V."/>
            <person name="Miller A.N."/>
            <person name="O'Donnell K."/>
            <person name="Stajich J.E."/>
            <person name="Bonito G."/>
        </authorList>
    </citation>
    <scope>NUCLEOTIDE SEQUENCE</scope>
    <source>
        <strain evidence="1">KOD948</strain>
    </source>
</reference>
<proteinExistence type="predicted"/>
<comment type="caution">
    <text evidence="1">The sequence shown here is derived from an EMBL/GenBank/DDBJ whole genome shotgun (WGS) entry which is preliminary data.</text>
</comment>
<dbReference type="EMBL" id="JAAAJA010000098">
    <property type="protein sequence ID" value="KAG0262410.1"/>
    <property type="molecule type" value="Genomic_DNA"/>
</dbReference>
<organism evidence="1 2">
    <name type="scientific">Mortierella polycephala</name>
    <dbReference type="NCBI Taxonomy" id="41804"/>
    <lineage>
        <taxon>Eukaryota</taxon>
        <taxon>Fungi</taxon>
        <taxon>Fungi incertae sedis</taxon>
        <taxon>Mucoromycota</taxon>
        <taxon>Mortierellomycotina</taxon>
        <taxon>Mortierellomycetes</taxon>
        <taxon>Mortierellales</taxon>
        <taxon>Mortierellaceae</taxon>
        <taxon>Mortierella</taxon>
    </lineage>
</organism>
<keyword evidence="2" id="KW-1185">Reference proteome</keyword>
<gene>
    <name evidence="1" type="ORF">BG011_010207</name>
</gene>
<name>A0A9P6Q7M6_9FUNG</name>